<gene>
    <name evidence="4" type="primary">eryA</name>
    <name evidence="4" type="ORF">NCTC12967_00579</name>
</gene>
<sequence length="333" mass="35673">MTTPDVVSAVVAERPGPLTDVLRLHTATPVDDPLGEGEVPVRMLASTVNPSDAVTVSGAYGSRTVFPFVPGFEGVGVIERIGPGVPRAATGRRVLPLGTAGNWQEIKRTDHSWCIAVPDDLDDETACFAYINPLTALCMVQRYCTRVTKHVLITAATSTIAGHLAELLGFHGIRPVGLIRGTPGHTVANPERWDDVVSTKEPGWVERLRVATGGRGADLVLDCVGGPDGAELFGLLTPGGLFVHYGLLSGKPLPPECFTGQDGKRVEMFRLRETIHNSPRTELPKLFTPVHAHLRAGRLRTPIARCVPLTGLVQSLRDNPAAAQGKVLITYRS</sequence>
<keyword evidence="1" id="KW-0521">NADP</keyword>
<evidence type="ECO:0000313" key="5">
    <source>
        <dbReference type="Proteomes" id="UP000273044"/>
    </source>
</evidence>
<dbReference type="SMART" id="SM00829">
    <property type="entry name" value="PKS_ER"/>
    <property type="match status" value="1"/>
</dbReference>
<dbReference type="InterPro" id="IPR036291">
    <property type="entry name" value="NAD(P)-bd_dom_sf"/>
</dbReference>
<name>A0A3S4UD76_9ACTN</name>
<dbReference type="InterPro" id="IPR011032">
    <property type="entry name" value="GroES-like_sf"/>
</dbReference>
<dbReference type="Pfam" id="PF13602">
    <property type="entry name" value="ADH_zinc_N_2"/>
    <property type="match status" value="1"/>
</dbReference>
<dbReference type="InterPro" id="IPR013154">
    <property type="entry name" value="ADH-like_N"/>
</dbReference>
<feature type="domain" description="Enoyl reductase (ER)" evidence="3">
    <location>
        <begin position="19"/>
        <end position="329"/>
    </location>
</feature>
<dbReference type="AlphaFoldDB" id="A0A3S4UD76"/>
<dbReference type="RefSeq" id="WP_061788256.1">
    <property type="nucleotide sequence ID" value="NZ_CAURRE010000027.1"/>
</dbReference>
<reference evidence="4 5" key="1">
    <citation type="submission" date="2018-12" db="EMBL/GenBank/DDBJ databases">
        <authorList>
            <consortium name="Pathogen Informatics"/>
        </authorList>
    </citation>
    <scope>NUCLEOTIDE SEQUENCE [LARGE SCALE GENOMIC DNA]</scope>
    <source>
        <strain evidence="4 5">NCTC12967</strain>
    </source>
</reference>
<dbReference type="SUPFAM" id="SSF50129">
    <property type="entry name" value="GroES-like"/>
    <property type="match status" value="1"/>
</dbReference>
<evidence type="ECO:0000256" key="1">
    <source>
        <dbReference type="ARBA" id="ARBA00022857"/>
    </source>
</evidence>
<organism evidence="4 5">
    <name type="scientific">Arachnia propionica</name>
    <dbReference type="NCBI Taxonomy" id="1750"/>
    <lineage>
        <taxon>Bacteria</taxon>
        <taxon>Bacillati</taxon>
        <taxon>Actinomycetota</taxon>
        <taxon>Actinomycetes</taxon>
        <taxon>Propionibacteriales</taxon>
        <taxon>Propionibacteriaceae</taxon>
        <taxon>Arachnia</taxon>
    </lineage>
</organism>
<dbReference type="EMBL" id="LR134406">
    <property type="protein sequence ID" value="VEH69312.1"/>
    <property type="molecule type" value="Genomic_DNA"/>
</dbReference>
<keyword evidence="2" id="KW-0560">Oxidoreductase</keyword>
<dbReference type="EC" id="2.3.1.94" evidence="4"/>
<dbReference type="GO" id="GO:0070402">
    <property type="term" value="F:NADPH binding"/>
    <property type="evidence" value="ECO:0007669"/>
    <property type="project" value="TreeGrafter"/>
</dbReference>
<dbReference type="SUPFAM" id="SSF51735">
    <property type="entry name" value="NAD(P)-binding Rossmann-fold domains"/>
    <property type="match status" value="1"/>
</dbReference>
<dbReference type="Gene3D" id="3.90.180.10">
    <property type="entry name" value="Medium-chain alcohol dehydrogenases, catalytic domain"/>
    <property type="match status" value="1"/>
</dbReference>
<dbReference type="Gene3D" id="3.40.50.720">
    <property type="entry name" value="NAD(P)-binding Rossmann-like Domain"/>
    <property type="match status" value="1"/>
</dbReference>
<keyword evidence="4" id="KW-0012">Acyltransferase</keyword>
<evidence type="ECO:0000259" key="3">
    <source>
        <dbReference type="SMART" id="SM00829"/>
    </source>
</evidence>
<dbReference type="InterPro" id="IPR020843">
    <property type="entry name" value="ER"/>
</dbReference>
<evidence type="ECO:0000313" key="4">
    <source>
        <dbReference type="EMBL" id="VEH69312.1"/>
    </source>
</evidence>
<dbReference type="PANTHER" id="PTHR48106:SF18">
    <property type="entry name" value="QUINONE OXIDOREDUCTASE PIG3"/>
    <property type="match status" value="1"/>
</dbReference>
<dbReference type="GO" id="GO:0016651">
    <property type="term" value="F:oxidoreductase activity, acting on NAD(P)H"/>
    <property type="evidence" value="ECO:0007669"/>
    <property type="project" value="TreeGrafter"/>
</dbReference>
<dbReference type="CDD" id="cd05282">
    <property type="entry name" value="ETR_like"/>
    <property type="match status" value="1"/>
</dbReference>
<evidence type="ECO:0000256" key="2">
    <source>
        <dbReference type="ARBA" id="ARBA00023002"/>
    </source>
</evidence>
<dbReference type="GO" id="GO:0047879">
    <property type="term" value="F:erythronolide synthase activity"/>
    <property type="evidence" value="ECO:0007669"/>
    <property type="project" value="UniProtKB-EC"/>
</dbReference>
<keyword evidence="4" id="KW-0808">Transferase</keyword>
<dbReference type="PANTHER" id="PTHR48106">
    <property type="entry name" value="QUINONE OXIDOREDUCTASE PIG3-RELATED"/>
    <property type="match status" value="1"/>
</dbReference>
<dbReference type="Pfam" id="PF08240">
    <property type="entry name" value="ADH_N"/>
    <property type="match status" value="1"/>
</dbReference>
<dbReference type="Proteomes" id="UP000273044">
    <property type="component" value="Chromosome"/>
</dbReference>
<accession>A0A3S4UD76</accession>
<keyword evidence="5" id="KW-1185">Reference proteome</keyword>
<dbReference type="GeneID" id="64406075"/>
<proteinExistence type="predicted"/>
<protein>
    <submittedName>
        <fullName evidence="4">Erythronolide synthase, modules 3 and 4</fullName>
        <ecNumber evidence="4">2.3.1.94</ecNumber>
    </submittedName>
</protein>